<keyword evidence="2" id="KW-1185">Reference proteome</keyword>
<dbReference type="AlphaFoldDB" id="A0A2W1LAM5"/>
<dbReference type="RefSeq" id="WP_111146688.1">
    <property type="nucleotide sequence ID" value="NZ_QKRB01000043.1"/>
</dbReference>
<evidence type="ECO:0000313" key="1">
    <source>
        <dbReference type="EMBL" id="PZD95943.1"/>
    </source>
</evidence>
<name>A0A2W1LAM5_9BACL</name>
<proteinExistence type="predicted"/>
<comment type="caution">
    <text evidence="1">The sequence shown here is derived from an EMBL/GenBank/DDBJ whole genome shotgun (WGS) entry which is preliminary data.</text>
</comment>
<dbReference type="OrthoDB" id="2382018at2"/>
<evidence type="ECO:0000313" key="2">
    <source>
        <dbReference type="Proteomes" id="UP000249522"/>
    </source>
</evidence>
<dbReference type="EMBL" id="QKRB01000043">
    <property type="protein sequence ID" value="PZD95943.1"/>
    <property type="molecule type" value="Genomic_DNA"/>
</dbReference>
<protein>
    <submittedName>
        <fullName evidence="1">Uncharacterized protein</fullName>
    </submittedName>
</protein>
<organism evidence="1 2">
    <name type="scientific">Paenibacillus sambharensis</name>
    <dbReference type="NCBI Taxonomy" id="1803190"/>
    <lineage>
        <taxon>Bacteria</taxon>
        <taxon>Bacillati</taxon>
        <taxon>Bacillota</taxon>
        <taxon>Bacilli</taxon>
        <taxon>Bacillales</taxon>
        <taxon>Paenibacillaceae</taxon>
        <taxon>Paenibacillus</taxon>
    </lineage>
</organism>
<accession>A0A2W1LAM5</accession>
<gene>
    <name evidence="1" type="ORF">DNH61_10930</name>
</gene>
<sequence>MFKKYEIYKKDKYNMLTVEVQGKTLIVREISDQWGEECHTFVSRPEMMHWAQNRFREADYAGNEEELQSIMEAFRSI</sequence>
<reference evidence="1 2" key="1">
    <citation type="submission" date="2018-06" db="EMBL/GenBank/DDBJ databases">
        <title>Paenibacillus imtechensis sp. nov.</title>
        <authorList>
            <person name="Pinnaka A.K."/>
            <person name="Singh H."/>
            <person name="Kaur M."/>
        </authorList>
    </citation>
    <scope>NUCLEOTIDE SEQUENCE [LARGE SCALE GENOMIC DNA]</scope>
    <source>
        <strain evidence="1 2">SMB1</strain>
    </source>
</reference>
<dbReference type="Proteomes" id="UP000249522">
    <property type="component" value="Unassembled WGS sequence"/>
</dbReference>